<protein>
    <recommendedName>
        <fullName evidence="2">Ferritin-like domain-containing protein</fullName>
    </recommendedName>
</protein>
<accession>A0A6J4TNP1</accession>
<dbReference type="InterPro" id="IPR052965">
    <property type="entry name" value="Pigment-catalase-like"/>
</dbReference>
<dbReference type="Pfam" id="PF13668">
    <property type="entry name" value="Ferritin_2"/>
    <property type="match status" value="1"/>
</dbReference>
<dbReference type="PANTHER" id="PTHR31694:SF26">
    <property type="entry name" value="OS05G0151100 PROTEIN"/>
    <property type="match status" value="1"/>
</dbReference>
<dbReference type="PANTHER" id="PTHR31694">
    <property type="entry name" value="DESICCATION-LIKE PROTEIN"/>
    <property type="match status" value="1"/>
</dbReference>
<reference evidence="1" key="1">
    <citation type="submission" date="2020-02" db="EMBL/GenBank/DDBJ databases">
        <authorList>
            <person name="Meier V. D."/>
        </authorList>
    </citation>
    <scope>NUCLEOTIDE SEQUENCE</scope>
    <source>
        <strain evidence="1">AVDCRST_MAG79</strain>
    </source>
</reference>
<dbReference type="InterPro" id="IPR009078">
    <property type="entry name" value="Ferritin-like_SF"/>
</dbReference>
<gene>
    <name evidence="1" type="ORF">AVDCRST_MAG79-666</name>
</gene>
<dbReference type="AlphaFoldDB" id="A0A6J4TNP1"/>
<name>A0A6J4TNP1_9ACTN</name>
<organism evidence="1">
    <name type="scientific">uncultured Thermoleophilia bacterium</name>
    <dbReference type="NCBI Taxonomy" id="1497501"/>
    <lineage>
        <taxon>Bacteria</taxon>
        <taxon>Bacillati</taxon>
        <taxon>Actinomycetota</taxon>
        <taxon>Thermoleophilia</taxon>
        <taxon>environmental samples</taxon>
    </lineage>
</organism>
<dbReference type="InterPro" id="IPR012347">
    <property type="entry name" value="Ferritin-like"/>
</dbReference>
<sequence length="217" mass="22574">MTELTLEQIDRDGALQEAMDNVAGDTRASFLRKSVLATGGLVGGGAVLGALATPARAATKGDVAILNFALVLEFLESSFYYSAVTVGALSGPAKTMGRVLYQHEQAHVNAIRGVLGSAAVKKPRFNFQGTTEDQDQFLATAQVLEDTGVGAYAGAAPAVKDNALLSAAVAIHSVEARHAAWVRHMLGNPPAPVAFDKPIKAADVLAAVRGTKFIKGF</sequence>
<dbReference type="EMBL" id="CADCWC010000129">
    <property type="protein sequence ID" value="CAA9527931.1"/>
    <property type="molecule type" value="Genomic_DNA"/>
</dbReference>
<proteinExistence type="predicted"/>
<evidence type="ECO:0000313" key="1">
    <source>
        <dbReference type="EMBL" id="CAA9527931.1"/>
    </source>
</evidence>
<dbReference type="Gene3D" id="1.20.1260.10">
    <property type="match status" value="1"/>
</dbReference>
<evidence type="ECO:0008006" key="2">
    <source>
        <dbReference type="Google" id="ProtNLM"/>
    </source>
</evidence>
<dbReference type="SUPFAM" id="SSF47240">
    <property type="entry name" value="Ferritin-like"/>
    <property type="match status" value="1"/>
</dbReference>